<dbReference type="NCBIfam" id="TIGR01764">
    <property type="entry name" value="excise"/>
    <property type="match status" value="1"/>
</dbReference>
<name>A0ABX0H5H5_9BACT</name>
<sequence>MVISIPKKLTEKDQKFAKDAVGTLKSITTGTKTQAPVIFQVEGNSISVPRKAVLLLEKVLDEMADGRTVQITSFSKEMSTQEAADLLMVSRPHLVKLLETGKIPYKKVGAHRRVLLEDVRKYDITLRKTRRKTLDKLAREAQEMGLGY</sequence>
<dbReference type="RefSeq" id="WP_166144883.1">
    <property type="nucleotide sequence ID" value="NZ_JAANYN010000002.1"/>
</dbReference>
<feature type="domain" description="Helix-turn-helix" evidence="1">
    <location>
        <begin position="78"/>
        <end position="122"/>
    </location>
</feature>
<keyword evidence="3" id="KW-1185">Reference proteome</keyword>
<reference evidence="2 3" key="1">
    <citation type="submission" date="2020-03" db="EMBL/GenBank/DDBJ databases">
        <title>Cyclobacterium plantarum sp. nov., a marine bacterium isolated from a coastal-marine wetland.</title>
        <authorList>
            <person name="Sanchez-Porro C."/>
            <person name="Ventosa A."/>
            <person name="Amoozegar M."/>
        </authorList>
    </citation>
    <scope>NUCLEOTIDE SEQUENCE [LARGE SCALE GENOMIC DNA]</scope>
    <source>
        <strain evidence="2 3">GBPx2</strain>
    </source>
</reference>
<dbReference type="Proteomes" id="UP000649799">
    <property type="component" value="Unassembled WGS sequence"/>
</dbReference>
<dbReference type="InterPro" id="IPR010093">
    <property type="entry name" value="SinI_DNA-bd"/>
</dbReference>
<proteinExistence type="predicted"/>
<dbReference type="Pfam" id="PF12728">
    <property type="entry name" value="HTH_17"/>
    <property type="match status" value="1"/>
</dbReference>
<comment type="caution">
    <text evidence="2">The sequence shown here is derived from an EMBL/GenBank/DDBJ whole genome shotgun (WGS) entry which is preliminary data.</text>
</comment>
<gene>
    <name evidence="2" type="ORF">G9Q97_07615</name>
</gene>
<dbReference type="InterPro" id="IPR041657">
    <property type="entry name" value="HTH_17"/>
</dbReference>
<evidence type="ECO:0000259" key="1">
    <source>
        <dbReference type="Pfam" id="PF12728"/>
    </source>
</evidence>
<protein>
    <submittedName>
        <fullName evidence="2">Helix-turn-helix domain-containing protein</fullName>
    </submittedName>
</protein>
<evidence type="ECO:0000313" key="3">
    <source>
        <dbReference type="Proteomes" id="UP000649799"/>
    </source>
</evidence>
<evidence type="ECO:0000313" key="2">
    <source>
        <dbReference type="EMBL" id="NHE56680.1"/>
    </source>
</evidence>
<dbReference type="EMBL" id="JAANYN010000002">
    <property type="protein sequence ID" value="NHE56680.1"/>
    <property type="molecule type" value="Genomic_DNA"/>
</dbReference>
<accession>A0ABX0H5H5</accession>
<organism evidence="2 3">
    <name type="scientific">Cyclobacterium plantarum</name>
    <dbReference type="NCBI Taxonomy" id="2716263"/>
    <lineage>
        <taxon>Bacteria</taxon>
        <taxon>Pseudomonadati</taxon>
        <taxon>Bacteroidota</taxon>
        <taxon>Cytophagia</taxon>
        <taxon>Cytophagales</taxon>
        <taxon>Cyclobacteriaceae</taxon>
        <taxon>Cyclobacterium</taxon>
    </lineage>
</organism>